<protein>
    <submittedName>
        <fullName evidence="2">Predicted AAA-ATPase</fullName>
    </submittedName>
</protein>
<evidence type="ECO:0000313" key="4">
    <source>
        <dbReference type="EMBL" id="VFK64677.1"/>
    </source>
</evidence>
<evidence type="ECO:0000313" key="3">
    <source>
        <dbReference type="EMBL" id="VFK51760.1"/>
    </source>
</evidence>
<organism evidence="2">
    <name type="scientific">Candidatus Kentrum sp. TC</name>
    <dbReference type="NCBI Taxonomy" id="2126339"/>
    <lineage>
        <taxon>Bacteria</taxon>
        <taxon>Pseudomonadati</taxon>
        <taxon>Pseudomonadota</taxon>
        <taxon>Gammaproteobacteria</taxon>
        <taxon>Candidatus Kentrum</taxon>
    </lineage>
</organism>
<dbReference type="AlphaFoldDB" id="A0A450Z6I3"/>
<proteinExistence type="predicted"/>
<dbReference type="InterPro" id="IPR018631">
    <property type="entry name" value="AAA-ATPase-like_dom"/>
</dbReference>
<sequence length="295" mass="34043">MRAEMKFPYGIADFHKLITEGYFYADRTDRIAALEQAGDHLLFLRPRRFGKSLVLSMLENYYDLAKTNEFEGLFGRLGIGRNPTPKHNRYFVMWWDFSMVVSHGDAQAIKRALHNHINACARSFISRYHAHLPQSIRLESDDALVSFQSVVDAVGQPPYKLYLFIDEYDNFANEVLAARIKGRDRYRTLVHGEGILKTVFKAIKSLSCFPIRWYKRSRSASRCAASRSEVRLKLSGNPLRACFFHVLILTRMYLELHWQLLDRLPTLQRLSASRQDPNGVFLARTAVFSGMIDNG</sequence>
<accession>A0A450Z6I3</accession>
<dbReference type="EMBL" id="CAADFW010000138">
    <property type="protein sequence ID" value="VFK64677.1"/>
    <property type="molecule type" value="Genomic_DNA"/>
</dbReference>
<dbReference type="Pfam" id="PF09820">
    <property type="entry name" value="AAA-ATPase_like"/>
    <property type="match status" value="1"/>
</dbReference>
<evidence type="ECO:0000259" key="1">
    <source>
        <dbReference type="Pfam" id="PF09820"/>
    </source>
</evidence>
<evidence type="ECO:0000313" key="2">
    <source>
        <dbReference type="EMBL" id="VFK49298.1"/>
    </source>
</evidence>
<dbReference type="EMBL" id="CAADFT010000170">
    <property type="protein sequence ID" value="VFK49298.1"/>
    <property type="molecule type" value="Genomic_DNA"/>
</dbReference>
<name>A0A450Z6I3_9GAMM</name>
<gene>
    <name evidence="3" type="ORF">BECKTC1821D_GA0114238_11397</name>
    <name evidence="2" type="ORF">BECKTC1821E_GA0114239_11702</name>
    <name evidence="4" type="ORF">BECKTC1821F_GA0114240_11384</name>
</gene>
<dbReference type="EMBL" id="CAADFS010000139">
    <property type="protein sequence ID" value="VFK51760.1"/>
    <property type="molecule type" value="Genomic_DNA"/>
</dbReference>
<feature type="domain" description="AAA-ATPase-like" evidence="1">
    <location>
        <begin position="8"/>
        <end position="206"/>
    </location>
</feature>
<dbReference type="PANTHER" id="PTHR34825:SF2">
    <property type="entry name" value="AAA-ATPASE-LIKE DOMAIN-CONTAINING PROTEIN"/>
    <property type="match status" value="1"/>
</dbReference>
<dbReference type="PANTHER" id="PTHR34825">
    <property type="entry name" value="CONSERVED PROTEIN, WITH A WEAK D-GALACTARATE DEHYDRATASE/ALTRONATE HYDROLASE DOMAIN"/>
    <property type="match status" value="1"/>
</dbReference>
<reference evidence="2" key="1">
    <citation type="submission" date="2019-02" db="EMBL/GenBank/DDBJ databases">
        <authorList>
            <person name="Gruber-Vodicka R. H."/>
            <person name="Seah K. B. B."/>
        </authorList>
    </citation>
    <scope>NUCLEOTIDE SEQUENCE</scope>
    <source>
        <strain evidence="3">BECK_BZ123</strain>
        <strain evidence="2">BECK_BZ125</strain>
        <strain evidence="4">BECK_BZ126</strain>
    </source>
</reference>